<comment type="similarity">
    <text evidence="1">Belongs to the UPF0346 family.</text>
</comment>
<dbReference type="Gene3D" id="1.10.150.260">
    <property type="entry name" value="YozE SAM-like"/>
    <property type="match status" value="1"/>
</dbReference>
<dbReference type="STRING" id="1423740.FC36_GL001325"/>
<dbReference type="Proteomes" id="UP000051048">
    <property type="component" value="Unassembled WGS sequence"/>
</dbReference>
<accession>A0A0R1TA81</accession>
<dbReference type="PIRSF" id="PIRSF037262">
    <property type="entry name" value="UCP037262"/>
    <property type="match status" value="1"/>
</dbReference>
<dbReference type="HAMAP" id="MF_01538">
    <property type="entry name" value="UPF0346"/>
    <property type="match status" value="1"/>
</dbReference>
<protein>
    <recommendedName>
        <fullName evidence="1">UPF0346 protein FC36_GL001325</fullName>
    </recommendedName>
</protein>
<dbReference type="Pfam" id="PF06855">
    <property type="entry name" value="YozE_SAM_like"/>
    <property type="match status" value="1"/>
</dbReference>
<feature type="domain" description="YozE SAM-like" evidence="2">
    <location>
        <begin position="5"/>
        <end position="71"/>
    </location>
</feature>
<comment type="caution">
    <text evidence="3">The sequence shown here is derived from an EMBL/GenBank/DDBJ whole genome shotgun (WGS) entry which is preliminary data.</text>
</comment>
<dbReference type="PATRIC" id="fig|1423740.3.peg.1426"/>
<evidence type="ECO:0000313" key="4">
    <source>
        <dbReference type="Proteomes" id="UP000051048"/>
    </source>
</evidence>
<proteinExistence type="inferred from homology"/>
<dbReference type="InterPro" id="IPR010673">
    <property type="entry name" value="UPF0346"/>
</dbReference>
<evidence type="ECO:0000259" key="2">
    <source>
        <dbReference type="Pfam" id="PF06855"/>
    </source>
</evidence>
<dbReference type="EMBL" id="AZFH01000166">
    <property type="protein sequence ID" value="KRL77598.1"/>
    <property type="molecule type" value="Genomic_DNA"/>
</dbReference>
<reference evidence="3 4" key="1">
    <citation type="journal article" date="2015" name="Genome Announc.">
        <title>Expanding the biotechnology potential of lactobacilli through comparative genomics of 213 strains and associated genera.</title>
        <authorList>
            <person name="Sun Z."/>
            <person name="Harris H.M."/>
            <person name="McCann A."/>
            <person name="Guo C."/>
            <person name="Argimon S."/>
            <person name="Zhang W."/>
            <person name="Yang X."/>
            <person name="Jeffery I.B."/>
            <person name="Cooney J.C."/>
            <person name="Kagawa T.F."/>
            <person name="Liu W."/>
            <person name="Song Y."/>
            <person name="Salvetti E."/>
            <person name="Wrobel A."/>
            <person name="Rasinkangas P."/>
            <person name="Parkhill J."/>
            <person name="Rea M.C."/>
            <person name="O'Sullivan O."/>
            <person name="Ritari J."/>
            <person name="Douillard F.P."/>
            <person name="Paul Ross R."/>
            <person name="Yang R."/>
            <person name="Briner A.E."/>
            <person name="Felis G.E."/>
            <person name="de Vos W.M."/>
            <person name="Barrangou R."/>
            <person name="Klaenhammer T.R."/>
            <person name="Caufield P.W."/>
            <person name="Cui Y."/>
            <person name="Zhang H."/>
            <person name="O'Toole P.W."/>
        </authorList>
    </citation>
    <scope>NUCLEOTIDE SEQUENCE [LARGE SCALE GENOMIC DNA]</scope>
    <source>
        <strain evidence="3 4">DSM 15833</strain>
    </source>
</reference>
<dbReference type="InterPro" id="IPR023089">
    <property type="entry name" value="YozE_SAM-like"/>
</dbReference>
<dbReference type="AlphaFoldDB" id="A0A0R1TA81"/>
<dbReference type="InterPro" id="IPR036806">
    <property type="entry name" value="YozE_SAM-like_sf"/>
</dbReference>
<sequence>MRSQSFYQYLMTLRNPHAHDEISQFANNAFFDQAFPKQARTYEEVSEYLELNAGYLPSMTIFDEVWQQYQQ</sequence>
<dbReference type="RefSeq" id="WP_023859508.1">
    <property type="nucleotide sequence ID" value="NZ_AZFH01000166.1"/>
</dbReference>
<organism evidence="3 4">
    <name type="scientific">Ligilactobacillus equi DSM 15833 = JCM 10991</name>
    <dbReference type="NCBI Taxonomy" id="1423740"/>
    <lineage>
        <taxon>Bacteria</taxon>
        <taxon>Bacillati</taxon>
        <taxon>Bacillota</taxon>
        <taxon>Bacilli</taxon>
        <taxon>Lactobacillales</taxon>
        <taxon>Lactobacillaceae</taxon>
        <taxon>Ligilactobacillus</taxon>
    </lineage>
</organism>
<name>A0A0R1TA81_9LACO</name>
<dbReference type="SUPFAM" id="SSF140652">
    <property type="entry name" value="YozE-like"/>
    <property type="match status" value="1"/>
</dbReference>
<dbReference type="OrthoDB" id="2242851at2"/>
<gene>
    <name evidence="3" type="ORF">FC36_GL001325</name>
</gene>
<evidence type="ECO:0000313" key="3">
    <source>
        <dbReference type="EMBL" id="KRL77598.1"/>
    </source>
</evidence>
<dbReference type="NCBIfam" id="NF010193">
    <property type="entry name" value="PRK13672.1"/>
    <property type="match status" value="1"/>
</dbReference>
<evidence type="ECO:0000256" key="1">
    <source>
        <dbReference type="HAMAP-Rule" id="MF_01538"/>
    </source>
</evidence>